<keyword evidence="1" id="KW-0812">Transmembrane</keyword>
<dbReference type="EMBL" id="JJLU01000168">
    <property type="protein sequence ID" value="EZJ79478.1"/>
    <property type="molecule type" value="Genomic_DNA"/>
</dbReference>
<feature type="transmembrane region" description="Helical" evidence="1">
    <location>
        <begin position="6"/>
        <end position="25"/>
    </location>
</feature>
<evidence type="ECO:0000313" key="2">
    <source>
        <dbReference type="EMBL" id="EZJ79478.1"/>
    </source>
</evidence>
<reference evidence="2 3" key="1">
    <citation type="submission" date="2014-03" db="EMBL/GenBank/DDBJ databases">
        <title>Genetic Variability of E. coli after antibiotic treatment.</title>
        <authorList>
            <person name="Silbergeld E."/>
            <person name="Coles C."/>
            <person name="Seidman J.C."/>
            <person name="You Y."/>
            <person name="George J."/>
            <person name="Nadendla S."/>
            <person name="Huot H."/>
            <person name="Daugherty S.C."/>
            <person name="Nagaraj S."/>
            <person name="Ott S."/>
            <person name="Klega K."/>
            <person name="Rasko D."/>
        </authorList>
    </citation>
    <scope>NUCLEOTIDE SEQUENCE [LARGE SCALE GENOMIC DNA]</scope>
    <source>
        <strain evidence="2 3">1-250-04_S3_C1</strain>
    </source>
</reference>
<sequence length="48" mass="5392">MTPTSVITFLLIAAVVIAFFGKEQFKKDVMNIFRYKIDDIGDAANLLI</sequence>
<proteinExistence type="predicted"/>
<organism evidence="2 3">
    <name type="scientific">Escherichia coli 1-250-04_S3_C1</name>
    <dbReference type="NCBI Taxonomy" id="1444135"/>
    <lineage>
        <taxon>Bacteria</taxon>
        <taxon>Pseudomonadati</taxon>
        <taxon>Pseudomonadota</taxon>
        <taxon>Gammaproteobacteria</taxon>
        <taxon>Enterobacterales</taxon>
        <taxon>Enterobacteriaceae</taxon>
        <taxon>Escherichia</taxon>
    </lineage>
</organism>
<name>A0AAN4NMD1_ECOLX</name>
<keyword evidence="1" id="KW-0472">Membrane</keyword>
<protein>
    <submittedName>
        <fullName evidence="2">Uncharacterized protein</fullName>
    </submittedName>
</protein>
<accession>A0AAN4NMD1</accession>
<evidence type="ECO:0000313" key="3">
    <source>
        <dbReference type="Proteomes" id="UP000024043"/>
    </source>
</evidence>
<evidence type="ECO:0000256" key="1">
    <source>
        <dbReference type="SAM" id="Phobius"/>
    </source>
</evidence>
<dbReference type="Proteomes" id="UP000024043">
    <property type="component" value="Unassembled WGS sequence"/>
</dbReference>
<dbReference type="AlphaFoldDB" id="A0AAN4NMD1"/>
<comment type="caution">
    <text evidence="2">The sequence shown here is derived from an EMBL/GenBank/DDBJ whole genome shotgun (WGS) entry which is preliminary data.</text>
</comment>
<keyword evidence="1" id="KW-1133">Transmembrane helix</keyword>
<gene>
    <name evidence="2" type="ORF">AC00_5151</name>
</gene>